<reference evidence="1" key="1">
    <citation type="submission" date="2021-02" db="EMBL/GenBank/DDBJ databases">
        <authorList>
            <person name="Dougan E. K."/>
            <person name="Rhodes N."/>
            <person name="Thang M."/>
            <person name="Chan C."/>
        </authorList>
    </citation>
    <scope>NUCLEOTIDE SEQUENCE</scope>
</reference>
<sequence length="595" mass="66423">MVCIRVVRFSGEVMEIPLALPRDELVCTGYVKMQVAKASLRTPTACAVRLIGTDAKEIGNSEQLTWECLEQGVLQYALVDVMSMAPRLLNLDPFHLIFPADPKKLMDPGLVIDLAYGIFEKRGRDVDVCKRFFSACTEAVMGTSEEEANQVEPDGCTMLTTMLALWDELRRRSLQSQSWDGSPSPFGACALPAVRMTTIGFATEKMQVQTLEQTFQTVGGVLVEATSRDPNALNLEPFHVVFPADPKKLMDPCLVINLAHGIFKTRDRDVNACQQFFSAWTKAVMGTSKAEANQVESDGCTLLTRMLVLLKIVYEADDPSRHPMPSGQGQCEFGDDFFMPAQHAIVRTMIRLVRKKLHIQTVEKTFHVSPNDEMIKLLWTFVQDKLSLPRGAGHHGGLVEGYGADLMLALIERGLPRRYWAGCLGPFDDNLLQYILESTCQPVPYEHTEAEGRLSIALAKKYTLEELCHQSSDGYNALFYAERVAREIEDRWPVNAPDGLGIWVQLRGVMRAQLQARAGEFQGTLCELAALMGSVRSALGGQSLPALDEQLWVRASLVRQQWLRMGWHFTTNDRHGQTSEVVSWHFQAARQGRGA</sequence>
<protein>
    <submittedName>
        <fullName evidence="1">Uncharacterized protein</fullName>
    </submittedName>
</protein>
<dbReference type="EMBL" id="CAJNDS010000606">
    <property type="protein sequence ID" value="CAE7222257.1"/>
    <property type="molecule type" value="Genomic_DNA"/>
</dbReference>
<name>A0A812K813_9DINO</name>
<evidence type="ECO:0000313" key="1">
    <source>
        <dbReference type="EMBL" id="CAE7222257.1"/>
    </source>
</evidence>
<accession>A0A812K813</accession>
<proteinExistence type="predicted"/>
<gene>
    <name evidence="1" type="ORF">SNAT2548_LOCUS8264</name>
</gene>
<evidence type="ECO:0000313" key="2">
    <source>
        <dbReference type="Proteomes" id="UP000604046"/>
    </source>
</evidence>
<dbReference type="AlphaFoldDB" id="A0A812K813"/>
<keyword evidence="2" id="KW-1185">Reference proteome</keyword>
<comment type="caution">
    <text evidence="1">The sequence shown here is derived from an EMBL/GenBank/DDBJ whole genome shotgun (WGS) entry which is preliminary data.</text>
</comment>
<organism evidence="1 2">
    <name type="scientific">Symbiodinium natans</name>
    <dbReference type="NCBI Taxonomy" id="878477"/>
    <lineage>
        <taxon>Eukaryota</taxon>
        <taxon>Sar</taxon>
        <taxon>Alveolata</taxon>
        <taxon>Dinophyceae</taxon>
        <taxon>Suessiales</taxon>
        <taxon>Symbiodiniaceae</taxon>
        <taxon>Symbiodinium</taxon>
    </lineage>
</organism>
<dbReference type="OrthoDB" id="411010at2759"/>
<dbReference type="Proteomes" id="UP000604046">
    <property type="component" value="Unassembled WGS sequence"/>
</dbReference>